<dbReference type="GO" id="GO:0006520">
    <property type="term" value="P:amino acid metabolic process"/>
    <property type="evidence" value="ECO:0007669"/>
    <property type="project" value="InterPro"/>
</dbReference>
<dbReference type="PRINTS" id="PR00100">
    <property type="entry name" value="AOTCASE"/>
</dbReference>
<dbReference type="Pfam" id="PF02729">
    <property type="entry name" value="OTCace_N"/>
    <property type="match status" value="1"/>
</dbReference>
<sequence length="311" mass="34068">MTWTHKNLLGLEGLSREEITFILDTAERFHEVLDRPIPLVPALRGKTILNMFYEASTRTATSFAMAAKRLSADVVGFSKAASSVSKGETLLDTVRTIESMRVDGVVIRHSCPGAARFIAQRIDAFVVNAGDGAHEHPTQGLLDLFAVRKRLGSFEDRHLVIVGDITHSRVAHSAIYGFSTLGAEITVCGPATLIPPHFKKAFPDVETETDFDKALVDADMIMMLRLQLERQGKGLFPSIREYRKLYCLTAERMKKAKPDVVAMHPGPINRGIEIEPAVADGPNSVVLAQVRAGVAVRMAVLYILAGGELEH</sequence>
<dbReference type="EMBL" id="NJBO01000002">
    <property type="protein sequence ID" value="TKJ43921.1"/>
    <property type="molecule type" value="Genomic_DNA"/>
</dbReference>
<dbReference type="InterPro" id="IPR006132">
    <property type="entry name" value="Asp/Orn_carbamoyltranf_P-bd"/>
</dbReference>
<dbReference type="InterPro" id="IPR006130">
    <property type="entry name" value="Asp/Orn_carbamoylTrfase"/>
</dbReference>
<evidence type="ECO:0000259" key="8">
    <source>
        <dbReference type="Pfam" id="PF00185"/>
    </source>
</evidence>
<dbReference type="PANTHER" id="PTHR45753:SF6">
    <property type="entry name" value="ASPARTATE CARBAMOYLTRANSFERASE"/>
    <property type="match status" value="1"/>
</dbReference>
<feature type="binding site" evidence="7">
    <location>
        <position position="139"/>
    </location>
    <ligand>
        <name>carbamoyl phosphate</name>
        <dbReference type="ChEBI" id="CHEBI:58228"/>
    </ligand>
</feature>
<evidence type="ECO:0000256" key="6">
    <source>
        <dbReference type="ARBA" id="ARBA00048859"/>
    </source>
</evidence>
<dbReference type="AlphaFoldDB" id="A0A532V9S8"/>
<dbReference type="GO" id="GO:0005829">
    <property type="term" value="C:cytosol"/>
    <property type="evidence" value="ECO:0007669"/>
    <property type="project" value="TreeGrafter"/>
</dbReference>
<dbReference type="NCBIfam" id="NF002032">
    <property type="entry name" value="PRK00856.1"/>
    <property type="match status" value="1"/>
</dbReference>
<dbReference type="HAMAP" id="MF_00001">
    <property type="entry name" value="Asp_carb_tr"/>
    <property type="match status" value="1"/>
</dbReference>
<evidence type="ECO:0000256" key="3">
    <source>
        <dbReference type="ARBA" id="ARBA00022679"/>
    </source>
</evidence>
<feature type="binding site" evidence="7">
    <location>
        <position position="136"/>
    </location>
    <ligand>
        <name>carbamoyl phosphate</name>
        <dbReference type="ChEBI" id="CHEBI:58228"/>
    </ligand>
</feature>
<dbReference type="PANTHER" id="PTHR45753">
    <property type="entry name" value="ORNITHINE CARBAMOYLTRANSFERASE, MITOCHONDRIAL"/>
    <property type="match status" value="1"/>
</dbReference>
<feature type="binding site" evidence="7">
    <location>
        <position position="58"/>
    </location>
    <ligand>
        <name>carbamoyl phosphate</name>
        <dbReference type="ChEBI" id="CHEBI:58228"/>
    </ligand>
</feature>
<dbReference type="NCBIfam" id="TIGR00670">
    <property type="entry name" value="asp_carb_tr"/>
    <property type="match status" value="1"/>
</dbReference>
<dbReference type="PRINTS" id="PR00101">
    <property type="entry name" value="ATCASE"/>
</dbReference>
<evidence type="ECO:0000259" key="9">
    <source>
        <dbReference type="Pfam" id="PF02729"/>
    </source>
</evidence>
<dbReference type="InterPro" id="IPR036901">
    <property type="entry name" value="Asp/Orn_carbamoylTrfase_sf"/>
</dbReference>
<dbReference type="UniPathway" id="UPA00070">
    <property type="reaction ID" value="UER00116"/>
</dbReference>
<comment type="catalytic activity">
    <reaction evidence="6 7">
        <text>carbamoyl phosphate + L-aspartate = N-carbamoyl-L-aspartate + phosphate + H(+)</text>
        <dbReference type="Rhea" id="RHEA:20013"/>
        <dbReference type="ChEBI" id="CHEBI:15378"/>
        <dbReference type="ChEBI" id="CHEBI:29991"/>
        <dbReference type="ChEBI" id="CHEBI:32814"/>
        <dbReference type="ChEBI" id="CHEBI:43474"/>
        <dbReference type="ChEBI" id="CHEBI:58228"/>
        <dbReference type="EC" id="2.1.3.2"/>
    </reaction>
</comment>
<protein>
    <recommendedName>
        <fullName evidence="7">Aspartate carbamoyltransferase</fullName>
        <ecNumber evidence="7">2.1.3.2</ecNumber>
    </recommendedName>
    <alternativeName>
        <fullName evidence="7">Aspartate transcarbamylase</fullName>
        <shortName evidence="7">ATCase</shortName>
    </alternativeName>
</protein>
<dbReference type="PROSITE" id="PS00097">
    <property type="entry name" value="CARBAMOYLTRANSFERASE"/>
    <property type="match status" value="1"/>
</dbReference>
<evidence type="ECO:0000256" key="4">
    <source>
        <dbReference type="ARBA" id="ARBA00022975"/>
    </source>
</evidence>
<dbReference type="Proteomes" id="UP000317778">
    <property type="component" value="Unassembled WGS sequence"/>
</dbReference>
<evidence type="ECO:0000256" key="7">
    <source>
        <dbReference type="HAMAP-Rule" id="MF_00001"/>
    </source>
</evidence>
<dbReference type="InterPro" id="IPR002082">
    <property type="entry name" value="Asp_carbamoyltransf"/>
</dbReference>
<dbReference type="InterPro" id="IPR006131">
    <property type="entry name" value="Asp_carbamoyltransf_Asp/Orn-bd"/>
</dbReference>
<feature type="binding site" evidence="7">
    <location>
        <position position="169"/>
    </location>
    <ligand>
        <name>L-aspartate</name>
        <dbReference type="ChEBI" id="CHEBI:29991"/>
    </ligand>
</feature>
<dbReference type="GO" id="GO:0006207">
    <property type="term" value="P:'de novo' pyrimidine nucleobase biosynthetic process"/>
    <property type="evidence" value="ECO:0007669"/>
    <property type="project" value="InterPro"/>
</dbReference>
<feature type="binding site" evidence="7">
    <location>
        <position position="225"/>
    </location>
    <ligand>
        <name>L-aspartate</name>
        <dbReference type="ChEBI" id="CHEBI:29991"/>
    </ligand>
</feature>
<comment type="similarity">
    <text evidence="2 7">Belongs to the aspartate/ornithine carbamoyltransferase superfamily. ATCase family.</text>
</comment>
<feature type="domain" description="Aspartate/ornithine carbamoyltransferase Asp/Orn-binding" evidence="8">
    <location>
        <begin position="156"/>
        <end position="303"/>
    </location>
</feature>
<feature type="binding site" evidence="7">
    <location>
        <position position="108"/>
    </location>
    <ligand>
        <name>carbamoyl phosphate</name>
        <dbReference type="ChEBI" id="CHEBI:58228"/>
    </ligand>
</feature>
<gene>
    <name evidence="7" type="primary">pyrB</name>
    <name evidence="10" type="ORF">CEE36_02045</name>
</gene>
<dbReference type="GO" id="GO:0004070">
    <property type="term" value="F:aspartate carbamoyltransferase activity"/>
    <property type="evidence" value="ECO:0007669"/>
    <property type="project" value="UniProtKB-UniRule"/>
</dbReference>
<feature type="binding site" evidence="7">
    <location>
        <position position="266"/>
    </location>
    <ligand>
        <name>carbamoyl phosphate</name>
        <dbReference type="ChEBI" id="CHEBI:58228"/>
    </ligand>
</feature>
<feature type="binding site" evidence="7">
    <location>
        <position position="267"/>
    </location>
    <ligand>
        <name>carbamoyl phosphate</name>
        <dbReference type="ChEBI" id="CHEBI:58228"/>
    </ligand>
</feature>
<dbReference type="Gene3D" id="3.40.50.1370">
    <property type="entry name" value="Aspartate/ornithine carbamoyltransferase"/>
    <property type="match status" value="2"/>
</dbReference>
<comment type="caution">
    <text evidence="10">The sequence shown here is derived from an EMBL/GenBank/DDBJ whole genome shotgun (WGS) entry which is preliminary data.</text>
</comment>
<feature type="binding site" evidence="7">
    <location>
        <position position="86"/>
    </location>
    <ligand>
        <name>L-aspartate</name>
        <dbReference type="ChEBI" id="CHEBI:29991"/>
    </ligand>
</feature>
<comment type="pathway">
    <text evidence="1 7">Pyrimidine metabolism; UMP biosynthesis via de novo pathway; (S)-dihydroorotate from bicarbonate: step 2/3.</text>
</comment>
<comment type="function">
    <text evidence="5 7">Catalyzes the condensation of carbamoyl phosphate and aspartate to form carbamoyl aspartate and inorganic phosphate, the committed step in the de novo pyrimidine nucleotide biosynthesis pathway.</text>
</comment>
<dbReference type="Pfam" id="PF00185">
    <property type="entry name" value="OTCace"/>
    <property type="match status" value="1"/>
</dbReference>
<reference evidence="10 11" key="1">
    <citation type="submission" date="2017-06" db="EMBL/GenBank/DDBJ databases">
        <title>Novel microbial phyla capable of carbon fixation and sulfur reduction in deep-sea sediments.</title>
        <authorList>
            <person name="Huang J."/>
            <person name="Baker B."/>
            <person name="Wang Y."/>
        </authorList>
    </citation>
    <scope>NUCLEOTIDE SEQUENCE [LARGE SCALE GENOMIC DNA]</scope>
    <source>
        <strain evidence="10">B3_TA06</strain>
    </source>
</reference>
<comment type="subunit">
    <text evidence="7">Heterododecamer (2C3:3R2) of six catalytic PyrB chains organized as two trimers (C3), and six regulatory PyrI chains organized as three dimers (R2).</text>
</comment>
<evidence type="ECO:0000313" key="11">
    <source>
        <dbReference type="Proteomes" id="UP000317778"/>
    </source>
</evidence>
<evidence type="ECO:0000256" key="1">
    <source>
        <dbReference type="ARBA" id="ARBA00004852"/>
    </source>
</evidence>
<keyword evidence="3 7" id="KW-0808">Transferase</keyword>
<proteinExistence type="inferred from homology"/>
<name>A0A532V9S8_UNCT6</name>
<dbReference type="GO" id="GO:0016597">
    <property type="term" value="F:amino acid binding"/>
    <property type="evidence" value="ECO:0007669"/>
    <property type="project" value="InterPro"/>
</dbReference>
<dbReference type="GO" id="GO:0044205">
    <property type="term" value="P:'de novo' UMP biosynthetic process"/>
    <property type="evidence" value="ECO:0007669"/>
    <property type="project" value="UniProtKB-UniRule"/>
</dbReference>
<evidence type="ECO:0000313" key="10">
    <source>
        <dbReference type="EMBL" id="TKJ43921.1"/>
    </source>
</evidence>
<organism evidence="10 11">
    <name type="scientific">candidate division TA06 bacterium B3_TA06</name>
    <dbReference type="NCBI Taxonomy" id="2012487"/>
    <lineage>
        <taxon>Bacteria</taxon>
        <taxon>Bacteria division TA06</taxon>
    </lineage>
</organism>
<evidence type="ECO:0000256" key="2">
    <source>
        <dbReference type="ARBA" id="ARBA00008896"/>
    </source>
</evidence>
<feature type="binding site" evidence="7">
    <location>
        <position position="59"/>
    </location>
    <ligand>
        <name>carbamoyl phosphate</name>
        <dbReference type="ChEBI" id="CHEBI:58228"/>
    </ligand>
</feature>
<keyword evidence="4 7" id="KW-0665">Pyrimidine biosynthesis</keyword>
<feature type="domain" description="Aspartate/ornithine carbamoyltransferase carbamoyl-P binding" evidence="9">
    <location>
        <begin position="6"/>
        <end position="148"/>
    </location>
</feature>
<dbReference type="SUPFAM" id="SSF53671">
    <property type="entry name" value="Aspartate/ornithine carbamoyltransferase"/>
    <property type="match status" value="1"/>
</dbReference>
<dbReference type="EC" id="2.1.3.2" evidence="7"/>
<evidence type="ECO:0000256" key="5">
    <source>
        <dbReference type="ARBA" id="ARBA00043884"/>
    </source>
</evidence>
<accession>A0A532V9S8</accession>